<dbReference type="InterPro" id="IPR002539">
    <property type="entry name" value="MaoC-like_dom"/>
</dbReference>
<evidence type="ECO:0000313" key="4">
    <source>
        <dbReference type="Proteomes" id="UP001598673"/>
    </source>
</evidence>
<dbReference type="Proteomes" id="UP001598673">
    <property type="component" value="Unassembled WGS sequence"/>
</dbReference>
<proteinExistence type="inferred from homology"/>
<organism evidence="3 4">
    <name type="scientific">Prauserella salsuginis</name>
    <dbReference type="NCBI Taxonomy" id="387889"/>
    <lineage>
        <taxon>Bacteria</taxon>
        <taxon>Bacillati</taxon>
        <taxon>Actinomycetota</taxon>
        <taxon>Actinomycetes</taxon>
        <taxon>Pseudonocardiales</taxon>
        <taxon>Pseudonocardiaceae</taxon>
        <taxon>Prauserella</taxon>
        <taxon>Prauserella salsuginis group</taxon>
    </lineage>
</organism>
<comment type="caution">
    <text evidence="3">The sequence shown here is derived from an EMBL/GenBank/DDBJ whole genome shotgun (WGS) entry which is preliminary data.</text>
</comment>
<dbReference type="PANTHER" id="PTHR43664">
    <property type="entry name" value="MONOAMINE OXIDASE-RELATED"/>
    <property type="match status" value="1"/>
</dbReference>
<dbReference type="EMBL" id="JBHXCV010000003">
    <property type="protein sequence ID" value="MFD6792773.1"/>
    <property type="molecule type" value="Genomic_DNA"/>
</dbReference>
<keyword evidence="4" id="KW-1185">Reference proteome</keyword>
<accession>A0ABW6G0S6</accession>
<gene>
    <name evidence="3" type="ORF">ACFWGY_05500</name>
</gene>
<dbReference type="InterPro" id="IPR029069">
    <property type="entry name" value="HotDog_dom_sf"/>
</dbReference>
<comment type="similarity">
    <text evidence="1">Belongs to the enoyl-CoA hydratase/isomerase family.</text>
</comment>
<dbReference type="SUPFAM" id="SSF54637">
    <property type="entry name" value="Thioesterase/thiol ester dehydrase-isomerase"/>
    <property type="match status" value="1"/>
</dbReference>
<dbReference type="Pfam" id="PF01575">
    <property type="entry name" value="MaoC_dehydratas"/>
    <property type="match status" value="1"/>
</dbReference>
<name>A0ABW6G0S6_9PSEU</name>
<evidence type="ECO:0000313" key="3">
    <source>
        <dbReference type="EMBL" id="MFD6792773.1"/>
    </source>
</evidence>
<dbReference type="RefSeq" id="WP_258937553.1">
    <property type="nucleotide sequence ID" value="NZ_JANBBF010000012.1"/>
</dbReference>
<protein>
    <submittedName>
        <fullName evidence="3">MaoC family dehydratase</fullName>
    </submittedName>
</protein>
<dbReference type="PANTHER" id="PTHR43664:SF1">
    <property type="entry name" value="BETA-METHYLMALYL-COA DEHYDRATASE"/>
    <property type="match status" value="1"/>
</dbReference>
<reference evidence="3 4" key="1">
    <citation type="submission" date="2024-09" db="EMBL/GenBank/DDBJ databases">
        <title>The Natural Products Discovery Center: Release of the First 8490 Sequenced Strains for Exploring Actinobacteria Biosynthetic Diversity.</title>
        <authorList>
            <person name="Kalkreuter E."/>
            <person name="Kautsar S.A."/>
            <person name="Yang D."/>
            <person name="Bader C.D."/>
            <person name="Teijaro C.N."/>
            <person name="Fluegel L."/>
            <person name="Davis C.M."/>
            <person name="Simpson J.R."/>
            <person name="Lauterbach L."/>
            <person name="Steele A.D."/>
            <person name="Gui C."/>
            <person name="Meng S."/>
            <person name="Li G."/>
            <person name="Viehrig K."/>
            <person name="Ye F."/>
            <person name="Su P."/>
            <person name="Kiefer A.F."/>
            <person name="Nichols A."/>
            <person name="Cepeda A.J."/>
            <person name="Yan W."/>
            <person name="Fan B."/>
            <person name="Jiang Y."/>
            <person name="Adhikari A."/>
            <person name="Zheng C.-J."/>
            <person name="Schuster L."/>
            <person name="Cowan T.M."/>
            <person name="Smanski M.J."/>
            <person name="Chevrette M.G."/>
            <person name="De Carvalho L.P.S."/>
            <person name="Shen B."/>
        </authorList>
    </citation>
    <scope>NUCLEOTIDE SEQUENCE [LARGE SCALE GENOMIC DNA]</scope>
    <source>
        <strain evidence="3 4">NPDC060353</strain>
    </source>
</reference>
<dbReference type="InterPro" id="IPR052342">
    <property type="entry name" value="MCH/BMMD"/>
</dbReference>
<evidence type="ECO:0000256" key="1">
    <source>
        <dbReference type="ARBA" id="ARBA00005254"/>
    </source>
</evidence>
<sequence>MNTEQKSVLAFADLVEGTQYVSAGRTVTETDIQNFAGLSGDFNPLHTDEEWVRANTSYERRIAHGLLVLAISSGARTPGYDDLDIRAYLSESRDMTAPTYPGDTITVTNTVSGLRPSRSKPGHGIVTFTVNVTNQRGEMVQSGTDVLLIGHGRSG</sequence>
<dbReference type="CDD" id="cd03441">
    <property type="entry name" value="R_hydratase_like"/>
    <property type="match status" value="1"/>
</dbReference>
<dbReference type="Gene3D" id="3.10.129.10">
    <property type="entry name" value="Hotdog Thioesterase"/>
    <property type="match status" value="1"/>
</dbReference>
<evidence type="ECO:0000259" key="2">
    <source>
        <dbReference type="Pfam" id="PF01575"/>
    </source>
</evidence>
<feature type="domain" description="MaoC-like" evidence="2">
    <location>
        <begin position="18"/>
        <end position="129"/>
    </location>
</feature>